<feature type="domain" description="Response regulatory" evidence="12">
    <location>
        <begin position="754"/>
        <end position="868"/>
    </location>
</feature>
<keyword evidence="4 9" id="KW-0597">Phosphoprotein</keyword>
<dbReference type="SMART" id="SM00388">
    <property type="entry name" value="HisKA"/>
    <property type="match status" value="1"/>
</dbReference>
<dbReference type="PROSITE" id="PS50113">
    <property type="entry name" value="PAC"/>
    <property type="match status" value="2"/>
</dbReference>
<dbReference type="CDD" id="cd16922">
    <property type="entry name" value="HATPase_EvgS-ArcB-TorS-like"/>
    <property type="match status" value="1"/>
</dbReference>
<comment type="caution">
    <text evidence="15">The sequence shown here is derived from an EMBL/GenBank/DDBJ whole genome shotgun (WGS) entry which is preliminary data.</text>
</comment>
<dbReference type="EMBL" id="JAAHFQ010000165">
    <property type="protein sequence ID" value="NER28055.1"/>
    <property type="molecule type" value="Genomic_DNA"/>
</dbReference>
<evidence type="ECO:0000256" key="5">
    <source>
        <dbReference type="ARBA" id="ARBA00022679"/>
    </source>
</evidence>
<dbReference type="Gene3D" id="1.10.287.130">
    <property type="match status" value="1"/>
</dbReference>
<dbReference type="InterPro" id="IPR001610">
    <property type="entry name" value="PAC"/>
</dbReference>
<dbReference type="Pfam" id="PF00512">
    <property type="entry name" value="HisKA"/>
    <property type="match status" value="1"/>
</dbReference>
<dbReference type="CDD" id="cd00082">
    <property type="entry name" value="HisKA"/>
    <property type="match status" value="1"/>
</dbReference>
<dbReference type="InterPro" id="IPR000014">
    <property type="entry name" value="PAS"/>
</dbReference>
<dbReference type="FunFam" id="1.10.287.130:FF:000001">
    <property type="entry name" value="Two-component sensor histidine kinase"/>
    <property type="match status" value="1"/>
</dbReference>
<dbReference type="InterPro" id="IPR013655">
    <property type="entry name" value="PAS_fold_3"/>
</dbReference>
<dbReference type="PROSITE" id="PS50046">
    <property type="entry name" value="PHYTOCHROME_2"/>
    <property type="match status" value="1"/>
</dbReference>
<dbReference type="SUPFAM" id="SSF55874">
    <property type="entry name" value="ATPase domain of HSP90 chaperone/DNA topoisomerase II/histidine kinase"/>
    <property type="match status" value="1"/>
</dbReference>
<feature type="domain" description="PAC" evidence="14">
    <location>
        <begin position="1"/>
        <end position="30"/>
    </location>
</feature>
<dbReference type="GO" id="GO:0000155">
    <property type="term" value="F:phosphorelay sensor kinase activity"/>
    <property type="evidence" value="ECO:0007669"/>
    <property type="project" value="InterPro"/>
</dbReference>
<dbReference type="SUPFAM" id="SSF55781">
    <property type="entry name" value="GAF domain-like"/>
    <property type="match status" value="2"/>
</dbReference>
<evidence type="ECO:0000256" key="7">
    <source>
        <dbReference type="ARBA" id="ARBA00023012"/>
    </source>
</evidence>
<dbReference type="SUPFAM" id="SSF47384">
    <property type="entry name" value="Homodimeric domain of signal transducing histidine kinase"/>
    <property type="match status" value="1"/>
</dbReference>
<dbReference type="SMART" id="SM00448">
    <property type="entry name" value="REC"/>
    <property type="match status" value="2"/>
</dbReference>
<dbReference type="InterPro" id="IPR001789">
    <property type="entry name" value="Sig_transdc_resp-reg_receiver"/>
</dbReference>
<dbReference type="SMART" id="SM00086">
    <property type="entry name" value="PAC"/>
    <property type="match status" value="1"/>
</dbReference>
<dbReference type="Pfam" id="PF02518">
    <property type="entry name" value="HATPase_c"/>
    <property type="match status" value="1"/>
</dbReference>
<dbReference type="InterPro" id="IPR003018">
    <property type="entry name" value="GAF"/>
</dbReference>
<dbReference type="InterPro" id="IPR011006">
    <property type="entry name" value="CheY-like_superfamily"/>
</dbReference>
<evidence type="ECO:0000259" key="14">
    <source>
        <dbReference type="PROSITE" id="PS50113"/>
    </source>
</evidence>
<keyword evidence="7" id="KW-0902">Two-component regulatory system</keyword>
<dbReference type="SUPFAM" id="SSF52172">
    <property type="entry name" value="CheY-like"/>
    <property type="match status" value="2"/>
</dbReference>
<dbReference type="Gene3D" id="3.40.50.2300">
    <property type="match status" value="2"/>
</dbReference>
<dbReference type="FunFam" id="3.30.450.20:FF:000099">
    <property type="entry name" value="Sensory box sensor histidine kinase"/>
    <property type="match status" value="1"/>
</dbReference>
<evidence type="ECO:0000259" key="13">
    <source>
        <dbReference type="PROSITE" id="PS50112"/>
    </source>
</evidence>
<dbReference type="InterPro" id="IPR016132">
    <property type="entry name" value="Phyto_chromo_attachment"/>
</dbReference>
<sequence length="1005" mass="113264">MLDEYGKLVATIGVNHDITERKRAEAALANFSTNLKHLHRINTTFYRNSKALFADYLETGCQILGLSTGIISQIIDQTYIILAVKTDFENLLPGLEFVIEDTYCQTVVTQQKTITYLQVGEIEAMQTHPVYQNLKLESYIGTPIFVNGEIYGTLNFSSTEARRNNFEPHEQEIVELIAQSIGKSIAADLAARERQQAAAQLQLQHRRGLLFADLTLKIRQSLQLEEILQTTVTEVQKFLQADRVVLFQIEADGSGTVVKEAVVPGWPVMLGQNIDDPCFRQEYLERYRQGRVSVIEDLENSDIEVCHIKLLQQFSVKANLVMPIFQRSQIWGLLIAHQCATPRQWTSFETELLQGLADQVGIALAQSQLLETVRESEQRFSTMANSAPVLLWISGTDGRYTFFNQSWLNFTGRSLAQEIGDGWLQLVHPEDLRYCLDTYRRAFETRETFQREYRLQRADQEYRWILDTGVPRFMPDGSFAGYIGSCIDISDRREIEQLKDEFVSLVSHELRTPLTSILGALDLLASGVLRTQPERAQRMLDIAANNADRLVRLINDILDIERIESGKVTMTKQVCDAADLMTSSSEALQNMASKANVTLSVSTLSARLWADPDRIIQVLTNLLSNAIKFSPPGATVWLSAKLQEQLPSQSREFHQSLIPADARQIKFQVKDLGRGIPADMIETIFGRFQQVDASDSRKKGGTGLGLAICRTIVQHHGGRIWAESALGMGSSFFFTLPVLPEEKTLPRANPCAPLVLVCDDDPSVCTVVKLMLEQQNFRAITVTSGNQALELAVQQQPDVILLNLLMPGMHGWDTLAALKEQAHTSKIPVIILSGLLPDARKEQHPEVSDWIVKPPDERLLFQALARALASKNHTIKVLIVEDDLDLAQVLMTGFRRYGIETHHAQTGREAIDCSQRIIPDLLVLDLVVPECDGFAIVDWLRQHNRLCQVPLVVYTAHDLDESDRERLKLGQTLFLTKGRITPEEFEQRVINLLNRIILYRNGEQS</sequence>
<evidence type="ECO:0000256" key="8">
    <source>
        <dbReference type="ARBA" id="ARBA00023136"/>
    </source>
</evidence>
<dbReference type="PROSITE" id="PS50109">
    <property type="entry name" value="HIS_KIN"/>
    <property type="match status" value="1"/>
</dbReference>
<reference evidence="15" key="1">
    <citation type="submission" date="2019-11" db="EMBL/GenBank/DDBJ databases">
        <title>Genomic insights into an expanded diversity of filamentous marine cyanobacteria reveals the extraordinary biosynthetic potential of Moorea and Okeania.</title>
        <authorList>
            <person name="Ferreira Leao T."/>
            <person name="Wang M."/>
            <person name="Moss N."/>
            <person name="Da Silva R."/>
            <person name="Sanders J."/>
            <person name="Nurk S."/>
            <person name="Gurevich A."/>
            <person name="Humphrey G."/>
            <person name="Reher R."/>
            <person name="Zhu Q."/>
            <person name="Belda-Ferre P."/>
            <person name="Glukhov E."/>
            <person name="Rex R."/>
            <person name="Dorrestein P.C."/>
            <person name="Knight R."/>
            <person name="Pevzner P."/>
            <person name="Gerwick W.H."/>
            <person name="Gerwick L."/>
        </authorList>
    </citation>
    <scope>NUCLEOTIDE SEQUENCE</scope>
    <source>
        <strain evidence="15">SIO1C4</strain>
    </source>
</reference>
<keyword evidence="5" id="KW-0808">Transferase</keyword>
<feature type="domain" description="Histidine kinase" evidence="11">
    <location>
        <begin position="505"/>
        <end position="740"/>
    </location>
</feature>
<protein>
    <recommendedName>
        <fullName evidence="3">histidine kinase</fullName>
        <ecNumber evidence="3">2.7.13.3</ecNumber>
    </recommendedName>
</protein>
<dbReference type="Gene3D" id="3.30.450.20">
    <property type="entry name" value="PAS domain"/>
    <property type="match status" value="1"/>
</dbReference>
<dbReference type="InterPro" id="IPR005467">
    <property type="entry name" value="His_kinase_dom"/>
</dbReference>
<dbReference type="InterPro" id="IPR035965">
    <property type="entry name" value="PAS-like_dom_sf"/>
</dbReference>
<dbReference type="Pfam" id="PF01590">
    <property type="entry name" value="GAF"/>
    <property type="match status" value="2"/>
</dbReference>
<evidence type="ECO:0000259" key="10">
    <source>
        <dbReference type="PROSITE" id="PS50046"/>
    </source>
</evidence>
<dbReference type="NCBIfam" id="TIGR00229">
    <property type="entry name" value="sensory_box"/>
    <property type="match status" value="1"/>
</dbReference>
<dbReference type="SMART" id="SM00387">
    <property type="entry name" value="HATPase_c"/>
    <property type="match status" value="1"/>
</dbReference>
<keyword evidence="6" id="KW-0418">Kinase</keyword>
<dbReference type="SMART" id="SM00091">
    <property type="entry name" value="PAS"/>
    <property type="match status" value="1"/>
</dbReference>
<dbReference type="PRINTS" id="PR00344">
    <property type="entry name" value="BCTRLSENSOR"/>
</dbReference>
<dbReference type="PROSITE" id="PS50112">
    <property type="entry name" value="PAS"/>
    <property type="match status" value="1"/>
</dbReference>
<dbReference type="CDD" id="cd00130">
    <property type="entry name" value="PAS"/>
    <property type="match status" value="1"/>
</dbReference>
<dbReference type="FunFam" id="3.30.565.10:FF:000006">
    <property type="entry name" value="Sensor histidine kinase WalK"/>
    <property type="match status" value="1"/>
</dbReference>
<dbReference type="EC" id="2.7.13.3" evidence="3"/>
<dbReference type="InterPro" id="IPR036097">
    <property type="entry name" value="HisK_dim/P_sf"/>
</dbReference>
<name>A0A6B3NAW5_9CYAN</name>
<dbReference type="InterPro" id="IPR003594">
    <property type="entry name" value="HATPase_dom"/>
</dbReference>
<evidence type="ECO:0000256" key="4">
    <source>
        <dbReference type="ARBA" id="ARBA00022553"/>
    </source>
</evidence>
<dbReference type="InterPro" id="IPR029016">
    <property type="entry name" value="GAF-like_dom_sf"/>
</dbReference>
<dbReference type="CDD" id="cd00156">
    <property type="entry name" value="REC"/>
    <property type="match status" value="2"/>
</dbReference>
<evidence type="ECO:0000256" key="2">
    <source>
        <dbReference type="ARBA" id="ARBA00006402"/>
    </source>
</evidence>
<dbReference type="SMART" id="SM00065">
    <property type="entry name" value="GAF"/>
    <property type="match status" value="2"/>
</dbReference>
<keyword evidence="8" id="KW-0472">Membrane</keyword>
<dbReference type="PANTHER" id="PTHR43547:SF2">
    <property type="entry name" value="HYBRID SIGNAL TRANSDUCTION HISTIDINE KINASE C"/>
    <property type="match status" value="1"/>
</dbReference>
<dbReference type="Pfam" id="PF00072">
    <property type="entry name" value="Response_reg"/>
    <property type="match status" value="2"/>
</dbReference>
<evidence type="ECO:0000313" key="15">
    <source>
        <dbReference type="EMBL" id="NER28055.1"/>
    </source>
</evidence>
<feature type="modified residue" description="4-aspartylphosphate" evidence="9">
    <location>
        <position position="925"/>
    </location>
</feature>
<evidence type="ECO:0000256" key="6">
    <source>
        <dbReference type="ARBA" id="ARBA00022777"/>
    </source>
</evidence>
<comment type="caution">
    <text evidence="9">Lacks conserved residue(s) required for the propagation of feature annotation.</text>
</comment>
<dbReference type="AlphaFoldDB" id="A0A6B3NAW5"/>
<dbReference type="InterPro" id="IPR000700">
    <property type="entry name" value="PAS-assoc_C"/>
</dbReference>
<accession>A0A6B3NAW5</accession>
<organism evidence="15">
    <name type="scientific">Symploca sp. SIO1C4</name>
    <dbReference type="NCBI Taxonomy" id="2607765"/>
    <lineage>
        <taxon>Bacteria</taxon>
        <taxon>Bacillati</taxon>
        <taxon>Cyanobacteriota</taxon>
        <taxon>Cyanophyceae</taxon>
        <taxon>Coleofasciculales</taxon>
        <taxon>Coleofasciculaceae</taxon>
        <taxon>Symploca</taxon>
    </lineage>
</organism>
<dbReference type="PROSITE" id="PS50110">
    <property type="entry name" value="RESPONSE_REGULATORY"/>
    <property type="match status" value="2"/>
</dbReference>
<dbReference type="InterPro" id="IPR003661">
    <property type="entry name" value="HisK_dim/P_dom"/>
</dbReference>
<comment type="catalytic activity">
    <reaction evidence="1">
        <text>ATP + protein L-histidine = ADP + protein N-phospho-L-histidine.</text>
        <dbReference type="EC" id="2.7.13.3"/>
    </reaction>
</comment>
<proteinExistence type="inferred from homology"/>
<dbReference type="SUPFAM" id="SSF55785">
    <property type="entry name" value="PYP-like sensor domain (PAS domain)"/>
    <property type="match status" value="1"/>
</dbReference>
<dbReference type="Pfam" id="PF08447">
    <property type="entry name" value="PAS_3"/>
    <property type="match status" value="1"/>
</dbReference>
<dbReference type="Gene3D" id="3.30.450.40">
    <property type="match status" value="2"/>
</dbReference>
<comment type="similarity">
    <text evidence="2">In the N-terminal section; belongs to the phytochrome family.</text>
</comment>
<dbReference type="Gene3D" id="3.30.565.10">
    <property type="entry name" value="Histidine kinase-like ATPase, C-terminal domain"/>
    <property type="match status" value="1"/>
</dbReference>
<evidence type="ECO:0000256" key="3">
    <source>
        <dbReference type="ARBA" id="ARBA00012438"/>
    </source>
</evidence>
<evidence type="ECO:0000259" key="12">
    <source>
        <dbReference type="PROSITE" id="PS50110"/>
    </source>
</evidence>
<dbReference type="InterPro" id="IPR036890">
    <property type="entry name" value="HATPase_C_sf"/>
</dbReference>
<dbReference type="PANTHER" id="PTHR43547">
    <property type="entry name" value="TWO-COMPONENT HISTIDINE KINASE"/>
    <property type="match status" value="1"/>
</dbReference>
<dbReference type="InterPro" id="IPR004358">
    <property type="entry name" value="Sig_transdc_His_kin-like_C"/>
</dbReference>
<feature type="domain" description="Phytochrome chromophore attachment site" evidence="10">
    <location>
        <begin position="223"/>
        <end position="359"/>
    </location>
</feature>
<gene>
    <name evidence="15" type="ORF">F6J89_10575</name>
</gene>
<feature type="domain" description="Response regulatory" evidence="12">
    <location>
        <begin position="876"/>
        <end position="992"/>
    </location>
</feature>
<evidence type="ECO:0000256" key="1">
    <source>
        <dbReference type="ARBA" id="ARBA00000085"/>
    </source>
</evidence>
<feature type="domain" description="PAS" evidence="13">
    <location>
        <begin position="376"/>
        <end position="446"/>
    </location>
</feature>
<feature type="domain" description="PAC" evidence="14">
    <location>
        <begin position="449"/>
        <end position="501"/>
    </location>
</feature>
<evidence type="ECO:0000259" key="11">
    <source>
        <dbReference type="PROSITE" id="PS50109"/>
    </source>
</evidence>
<evidence type="ECO:0000256" key="9">
    <source>
        <dbReference type="PROSITE-ProRule" id="PRU00169"/>
    </source>
</evidence>